<name>E0CU16_VITVI</name>
<keyword evidence="1" id="KW-0472">Membrane</keyword>
<dbReference type="EMBL" id="FN595235">
    <property type="protein sequence ID" value="CBI22082.3"/>
    <property type="molecule type" value="Genomic_DNA"/>
</dbReference>
<dbReference type="AlphaFoldDB" id="E0CU16"/>
<protein>
    <submittedName>
        <fullName evidence="2">Uncharacterized protein</fullName>
    </submittedName>
</protein>
<feature type="transmembrane region" description="Helical" evidence="1">
    <location>
        <begin position="6"/>
        <end position="30"/>
    </location>
</feature>
<organism evidence="2 3">
    <name type="scientific">Vitis vinifera</name>
    <name type="common">Grape</name>
    <dbReference type="NCBI Taxonomy" id="29760"/>
    <lineage>
        <taxon>Eukaryota</taxon>
        <taxon>Viridiplantae</taxon>
        <taxon>Streptophyta</taxon>
        <taxon>Embryophyta</taxon>
        <taxon>Tracheophyta</taxon>
        <taxon>Spermatophyta</taxon>
        <taxon>Magnoliopsida</taxon>
        <taxon>eudicotyledons</taxon>
        <taxon>Gunneridae</taxon>
        <taxon>Pentapetalae</taxon>
        <taxon>rosids</taxon>
        <taxon>Vitales</taxon>
        <taxon>Vitaceae</taxon>
        <taxon>Viteae</taxon>
        <taxon>Vitis</taxon>
    </lineage>
</organism>
<dbReference type="HOGENOM" id="CLU_2517181_0_0_1"/>
<keyword evidence="1" id="KW-0812">Transmembrane</keyword>
<keyword evidence="1" id="KW-1133">Transmembrane helix</keyword>
<dbReference type="PaxDb" id="29760-VIT_12s0028g00900.t01"/>
<keyword evidence="3" id="KW-1185">Reference proteome</keyword>
<accession>E0CU16</accession>
<gene>
    <name evidence="2" type="ordered locus">VIT_12s0028g00900</name>
</gene>
<dbReference type="InParanoid" id="E0CU16"/>
<evidence type="ECO:0000313" key="2">
    <source>
        <dbReference type="EMBL" id="CBI22082.3"/>
    </source>
</evidence>
<proteinExistence type="predicted"/>
<evidence type="ECO:0000256" key="1">
    <source>
        <dbReference type="SAM" id="Phobius"/>
    </source>
</evidence>
<sequence length="85" mass="10373">MCYTFYLGIHIFLFGIVSKVPFQFFSGVVFPRKIEKMVKDSNNCITRLLFSGPNFPTSNKYSREYLQNWRHIPRLLHVSWWYQFW</sequence>
<dbReference type="Proteomes" id="UP000009183">
    <property type="component" value="Chromosome 12"/>
</dbReference>
<reference evidence="3" key="1">
    <citation type="journal article" date="2007" name="Nature">
        <title>The grapevine genome sequence suggests ancestral hexaploidization in major angiosperm phyla.</title>
        <authorList>
            <consortium name="The French-Italian Public Consortium for Grapevine Genome Characterization."/>
            <person name="Jaillon O."/>
            <person name="Aury J.-M."/>
            <person name="Noel B."/>
            <person name="Policriti A."/>
            <person name="Clepet C."/>
            <person name="Casagrande A."/>
            <person name="Choisne N."/>
            <person name="Aubourg S."/>
            <person name="Vitulo N."/>
            <person name="Jubin C."/>
            <person name="Vezzi A."/>
            <person name="Legeai F."/>
            <person name="Hugueney P."/>
            <person name="Dasilva C."/>
            <person name="Horner D."/>
            <person name="Mica E."/>
            <person name="Jublot D."/>
            <person name="Poulain J."/>
            <person name="Bruyere C."/>
            <person name="Billault A."/>
            <person name="Segurens B."/>
            <person name="Gouyvenoux M."/>
            <person name="Ugarte E."/>
            <person name="Cattonaro F."/>
            <person name="Anthouard V."/>
            <person name="Vico V."/>
            <person name="Del Fabbro C."/>
            <person name="Alaux M."/>
            <person name="Di Gaspero G."/>
            <person name="Dumas V."/>
            <person name="Felice N."/>
            <person name="Paillard S."/>
            <person name="Juman I."/>
            <person name="Moroldo M."/>
            <person name="Scalabrin S."/>
            <person name="Canaguier A."/>
            <person name="Le Clainche I."/>
            <person name="Malacrida G."/>
            <person name="Durand E."/>
            <person name="Pesole G."/>
            <person name="Laucou V."/>
            <person name="Chatelet P."/>
            <person name="Merdinoglu D."/>
            <person name="Delledonne M."/>
            <person name="Pezzotti M."/>
            <person name="Lecharny A."/>
            <person name="Scarpelli C."/>
            <person name="Artiguenave F."/>
            <person name="Pe M.E."/>
            <person name="Valle G."/>
            <person name="Morgante M."/>
            <person name="Caboche M."/>
            <person name="Adam-Blondon A.-F."/>
            <person name="Weissenbach J."/>
            <person name="Quetier F."/>
            <person name="Wincker P."/>
        </authorList>
    </citation>
    <scope>NUCLEOTIDE SEQUENCE [LARGE SCALE GENOMIC DNA]</scope>
    <source>
        <strain evidence="3">cv. Pinot noir / PN40024</strain>
    </source>
</reference>
<evidence type="ECO:0000313" key="3">
    <source>
        <dbReference type="Proteomes" id="UP000009183"/>
    </source>
</evidence>